<evidence type="ECO:0000313" key="2">
    <source>
        <dbReference type="EMBL" id="OGM09651.1"/>
    </source>
</evidence>
<proteinExistence type="predicted"/>
<name>A0A1F7X3U3_9BACT</name>
<dbReference type="AlphaFoldDB" id="A0A1F7X3U3"/>
<feature type="transmembrane region" description="Helical" evidence="1">
    <location>
        <begin position="94"/>
        <end position="112"/>
    </location>
</feature>
<dbReference type="EMBL" id="MGFR01000003">
    <property type="protein sequence ID" value="OGM09651.1"/>
    <property type="molecule type" value="Genomic_DNA"/>
</dbReference>
<gene>
    <name evidence="2" type="ORF">A2Y68_03425</name>
</gene>
<comment type="caution">
    <text evidence="2">The sequence shown here is derived from an EMBL/GenBank/DDBJ whole genome shotgun (WGS) entry which is preliminary data.</text>
</comment>
<accession>A0A1F7X3U3</accession>
<organism evidence="2 3">
    <name type="scientific">Candidatus Woesebacteria bacterium RBG_13_46_13</name>
    <dbReference type="NCBI Taxonomy" id="1802479"/>
    <lineage>
        <taxon>Bacteria</taxon>
        <taxon>Candidatus Woeseibacteriota</taxon>
    </lineage>
</organism>
<keyword evidence="1" id="KW-0472">Membrane</keyword>
<reference evidence="2 3" key="1">
    <citation type="journal article" date="2016" name="Nat. Commun.">
        <title>Thousands of microbial genomes shed light on interconnected biogeochemical processes in an aquifer system.</title>
        <authorList>
            <person name="Anantharaman K."/>
            <person name="Brown C.T."/>
            <person name="Hug L.A."/>
            <person name="Sharon I."/>
            <person name="Castelle C.J."/>
            <person name="Probst A.J."/>
            <person name="Thomas B.C."/>
            <person name="Singh A."/>
            <person name="Wilkins M.J."/>
            <person name="Karaoz U."/>
            <person name="Brodie E.L."/>
            <person name="Williams K.H."/>
            <person name="Hubbard S.S."/>
            <person name="Banfield J.F."/>
        </authorList>
    </citation>
    <scope>NUCLEOTIDE SEQUENCE [LARGE SCALE GENOMIC DNA]</scope>
</reference>
<feature type="transmembrane region" description="Helical" evidence="1">
    <location>
        <begin position="25"/>
        <end position="44"/>
    </location>
</feature>
<evidence type="ECO:0000313" key="3">
    <source>
        <dbReference type="Proteomes" id="UP000176778"/>
    </source>
</evidence>
<feature type="transmembrane region" description="Helical" evidence="1">
    <location>
        <begin position="56"/>
        <end position="74"/>
    </location>
</feature>
<sequence length="147" mass="16754">MLIDKLFTKYDTQGEKGVNYLSEHFVFLLSWLITSFFVYLAHIIFPDSVVLGNYKFGLIDAIIYSGFWISFLNWAIKDLVVVRGLHPESRFGSLVFYILIGSAAVWTVARFAPFTGLGIVNYRWALLLGLFIGFSVARVKTFIKPAR</sequence>
<evidence type="ECO:0000256" key="1">
    <source>
        <dbReference type="SAM" id="Phobius"/>
    </source>
</evidence>
<dbReference type="Proteomes" id="UP000176778">
    <property type="component" value="Unassembled WGS sequence"/>
</dbReference>
<keyword evidence="1" id="KW-1133">Transmembrane helix</keyword>
<protein>
    <submittedName>
        <fullName evidence="2">Uncharacterized protein</fullName>
    </submittedName>
</protein>
<dbReference type="STRING" id="1802479.A2Y68_03425"/>
<feature type="transmembrane region" description="Helical" evidence="1">
    <location>
        <begin position="124"/>
        <end position="143"/>
    </location>
</feature>
<keyword evidence="1" id="KW-0812">Transmembrane</keyword>